<dbReference type="InterPro" id="IPR036397">
    <property type="entry name" value="RNaseH_sf"/>
</dbReference>
<reference evidence="2" key="1">
    <citation type="submission" date="2023-01" db="EMBL/GenBank/DDBJ databases">
        <title>Colletotrichum chrysophilum M932 genome sequence.</title>
        <authorList>
            <person name="Baroncelli R."/>
        </authorList>
    </citation>
    <scope>NUCLEOTIDE SEQUENCE</scope>
    <source>
        <strain evidence="2">M932</strain>
    </source>
</reference>
<dbReference type="InterPro" id="IPR009057">
    <property type="entry name" value="Homeodomain-like_sf"/>
</dbReference>
<dbReference type="InterPro" id="IPR047655">
    <property type="entry name" value="Transpos_IS630-like"/>
</dbReference>
<dbReference type="PANTHER" id="PTHR46564:SF1">
    <property type="entry name" value="TRANSPOSASE"/>
    <property type="match status" value="1"/>
</dbReference>
<dbReference type="InterPro" id="IPR012337">
    <property type="entry name" value="RNaseH-like_sf"/>
</dbReference>
<dbReference type="SUPFAM" id="SSF46689">
    <property type="entry name" value="Homeodomain-like"/>
    <property type="match status" value="1"/>
</dbReference>
<dbReference type="Proteomes" id="UP001243330">
    <property type="component" value="Unassembled WGS sequence"/>
</dbReference>
<dbReference type="GO" id="GO:0003676">
    <property type="term" value="F:nucleic acid binding"/>
    <property type="evidence" value="ECO:0007669"/>
    <property type="project" value="InterPro"/>
</dbReference>
<protein>
    <recommendedName>
        <fullName evidence="1">Tc1-like transposase DDE domain-containing protein</fullName>
    </recommendedName>
</protein>
<dbReference type="EMBL" id="JAQOWY010000621">
    <property type="protein sequence ID" value="KAK1839852.1"/>
    <property type="molecule type" value="Genomic_DNA"/>
</dbReference>
<organism evidence="2 3">
    <name type="scientific">Colletotrichum chrysophilum</name>
    <dbReference type="NCBI Taxonomy" id="1836956"/>
    <lineage>
        <taxon>Eukaryota</taxon>
        <taxon>Fungi</taxon>
        <taxon>Dikarya</taxon>
        <taxon>Ascomycota</taxon>
        <taxon>Pezizomycotina</taxon>
        <taxon>Sordariomycetes</taxon>
        <taxon>Hypocreomycetidae</taxon>
        <taxon>Glomerellales</taxon>
        <taxon>Glomerellaceae</taxon>
        <taxon>Colletotrichum</taxon>
        <taxon>Colletotrichum gloeosporioides species complex</taxon>
    </lineage>
</organism>
<gene>
    <name evidence="2" type="ORF">CCHR01_17528</name>
</gene>
<dbReference type="AlphaFoldDB" id="A0AAD9E9S7"/>
<evidence type="ECO:0000313" key="2">
    <source>
        <dbReference type="EMBL" id="KAK1839852.1"/>
    </source>
</evidence>
<dbReference type="PANTHER" id="PTHR46564">
    <property type="entry name" value="TRANSPOSASE"/>
    <property type="match status" value="1"/>
</dbReference>
<dbReference type="SUPFAM" id="SSF53098">
    <property type="entry name" value="Ribonuclease H-like"/>
    <property type="match status" value="1"/>
</dbReference>
<dbReference type="Gene3D" id="3.30.420.10">
    <property type="entry name" value="Ribonuclease H-like superfamily/Ribonuclease H"/>
    <property type="match status" value="1"/>
</dbReference>
<dbReference type="NCBIfam" id="NF033545">
    <property type="entry name" value="transpos_IS630"/>
    <property type="match status" value="1"/>
</dbReference>
<dbReference type="InterPro" id="IPR038717">
    <property type="entry name" value="Tc1-like_DDE_dom"/>
</dbReference>
<sequence length="328" mass="38358">MAPQLNAAQHSLINALLTQGFENRLIASNASCSVRTVQEKRLKGSRLEMHTRNPAHVGLGRRCRMTTRMQEALRDRLIEQPYMYRCEMADFLYRSFGIRISERSIGRTLRSIGWTRKTIRRIAQQRDDDLRDHYLHRISQYESYQLVFVDESGCDRRAGYRRWGWSPKGSSPVETTKFGRGKRWHILPAYAQDGIVLRRVYQGSTDSDLFEDFIAQLLHHCGRYPEPKSVIVMDNASWHHSERIMQMCRDAGVVLEFLSPYSPDFNPIEEHFGVLKKFIKKKWYENEDFIAREFKMFLEWCVDVVGDDADIAESHFHHAGISITQPPE</sequence>
<evidence type="ECO:0000313" key="3">
    <source>
        <dbReference type="Proteomes" id="UP001243330"/>
    </source>
</evidence>
<name>A0AAD9E9S7_9PEZI</name>
<keyword evidence="3" id="KW-1185">Reference proteome</keyword>
<evidence type="ECO:0000259" key="1">
    <source>
        <dbReference type="Pfam" id="PF13358"/>
    </source>
</evidence>
<dbReference type="Pfam" id="PF13358">
    <property type="entry name" value="DDE_3"/>
    <property type="match status" value="1"/>
</dbReference>
<accession>A0AAD9E9S7</accession>
<feature type="domain" description="Tc1-like transposase DDE" evidence="1">
    <location>
        <begin position="145"/>
        <end position="282"/>
    </location>
</feature>
<comment type="caution">
    <text evidence="2">The sequence shown here is derived from an EMBL/GenBank/DDBJ whole genome shotgun (WGS) entry which is preliminary data.</text>
</comment>
<proteinExistence type="predicted"/>